<dbReference type="InterPro" id="IPR036513">
    <property type="entry name" value="STAS_dom_sf"/>
</dbReference>
<dbReference type="PANTHER" id="PTHR33495">
    <property type="entry name" value="ANTI-SIGMA FACTOR ANTAGONIST TM_1081-RELATED-RELATED"/>
    <property type="match status" value="1"/>
</dbReference>
<gene>
    <name evidence="4" type="ORF">DORLON_00136</name>
</gene>
<reference evidence="4 5" key="2">
    <citation type="submission" date="2007-04" db="EMBL/GenBank/DDBJ databases">
        <title>Draft genome sequence of Dorea longicatena (DSM 13814).</title>
        <authorList>
            <person name="Sudarsanam P."/>
            <person name="Ley R."/>
            <person name="Guruge J."/>
            <person name="Turnbaugh P.J."/>
            <person name="Mahowald M."/>
            <person name="Liep D."/>
            <person name="Gordon J."/>
        </authorList>
    </citation>
    <scope>NUCLEOTIDE SEQUENCE [LARGE SCALE GENOMIC DNA]</scope>
    <source>
        <strain evidence="4 5">DSM 13814</strain>
    </source>
</reference>
<dbReference type="InterPro" id="IPR003658">
    <property type="entry name" value="Anti-sigma_ant"/>
</dbReference>
<organism evidence="4 5">
    <name type="scientific">Dorea longicatena DSM 13814</name>
    <dbReference type="NCBI Taxonomy" id="411462"/>
    <lineage>
        <taxon>Bacteria</taxon>
        <taxon>Bacillati</taxon>
        <taxon>Bacillota</taxon>
        <taxon>Clostridia</taxon>
        <taxon>Lachnospirales</taxon>
        <taxon>Lachnospiraceae</taxon>
        <taxon>Dorea</taxon>
    </lineage>
</organism>
<evidence type="ECO:0000256" key="2">
    <source>
        <dbReference type="RuleBase" id="RU003749"/>
    </source>
</evidence>
<dbReference type="PANTHER" id="PTHR33495:SF2">
    <property type="entry name" value="ANTI-SIGMA FACTOR ANTAGONIST TM_1081-RELATED"/>
    <property type="match status" value="1"/>
</dbReference>
<dbReference type="Proteomes" id="UP000004016">
    <property type="component" value="Unassembled WGS sequence"/>
</dbReference>
<proteinExistence type="inferred from homology"/>
<dbReference type="EMBL" id="AAXB02000001">
    <property type="protein sequence ID" value="EDM64290.1"/>
    <property type="molecule type" value="Genomic_DNA"/>
</dbReference>
<sequence>MSFSFILKYVRGVYNMKYQVQENCLTIFLPGELDHHNAEEIRKESDHLIEHNHIRYVIFDFADTKFCDSSGIGVIMGRYRKIYMLGGEVCAVHTSERIRKILMMSGVTKIMQIYEEEK</sequence>
<dbReference type="Gene3D" id="3.30.750.24">
    <property type="entry name" value="STAS domain"/>
    <property type="match status" value="1"/>
</dbReference>
<dbReference type="GO" id="GO:0043856">
    <property type="term" value="F:anti-sigma factor antagonist activity"/>
    <property type="evidence" value="ECO:0007669"/>
    <property type="project" value="InterPro"/>
</dbReference>
<dbReference type="NCBIfam" id="TIGR00377">
    <property type="entry name" value="ant_ant_sig"/>
    <property type="match status" value="1"/>
</dbReference>
<dbReference type="eggNOG" id="COG1366">
    <property type="taxonomic scope" value="Bacteria"/>
</dbReference>
<dbReference type="CDD" id="cd07043">
    <property type="entry name" value="STAS_anti-anti-sigma_factors"/>
    <property type="match status" value="1"/>
</dbReference>
<dbReference type="SUPFAM" id="SSF52091">
    <property type="entry name" value="SpoIIaa-like"/>
    <property type="match status" value="1"/>
</dbReference>
<name>A6BCX3_9FIRM</name>
<comment type="caution">
    <text evidence="4">The sequence shown here is derived from an EMBL/GenBank/DDBJ whole genome shotgun (WGS) entry which is preliminary data.</text>
</comment>
<protein>
    <recommendedName>
        <fullName evidence="2">Anti-sigma factor antagonist</fullName>
    </recommendedName>
</protein>
<evidence type="ECO:0000313" key="4">
    <source>
        <dbReference type="EMBL" id="EDM64290.1"/>
    </source>
</evidence>
<evidence type="ECO:0000313" key="5">
    <source>
        <dbReference type="Proteomes" id="UP000004016"/>
    </source>
</evidence>
<dbReference type="Pfam" id="PF01740">
    <property type="entry name" value="STAS"/>
    <property type="match status" value="1"/>
</dbReference>
<dbReference type="InterPro" id="IPR002645">
    <property type="entry name" value="STAS_dom"/>
</dbReference>
<comment type="similarity">
    <text evidence="1 2">Belongs to the anti-sigma-factor antagonist family.</text>
</comment>
<dbReference type="HOGENOM" id="CLU_115403_7_0_9"/>
<evidence type="ECO:0000256" key="1">
    <source>
        <dbReference type="ARBA" id="ARBA00009013"/>
    </source>
</evidence>
<accession>A6BCX3</accession>
<evidence type="ECO:0000259" key="3">
    <source>
        <dbReference type="PROSITE" id="PS50801"/>
    </source>
</evidence>
<dbReference type="AlphaFoldDB" id="A6BCX3"/>
<dbReference type="PROSITE" id="PS50801">
    <property type="entry name" value="STAS"/>
    <property type="match status" value="1"/>
</dbReference>
<feature type="domain" description="STAS" evidence="3">
    <location>
        <begin position="14"/>
        <end position="118"/>
    </location>
</feature>
<reference evidence="4 5" key="1">
    <citation type="submission" date="2007-03" db="EMBL/GenBank/DDBJ databases">
        <authorList>
            <person name="Fulton L."/>
            <person name="Clifton S."/>
            <person name="Fulton B."/>
            <person name="Xu J."/>
            <person name="Minx P."/>
            <person name="Pepin K.H."/>
            <person name="Johnson M."/>
            <person name="Thiruvilangam P."/>
            <person name="Bhonagiri V."/>
            <person name="Nash W.E."/>
            <person name="Mardis E.R."/>
            <person name="Wilson R.K."/>
        </authorList>
    </citation>
    <scope>NUCLEOTIDE SEQUENCE [LARGE SCALE GENOMIC DNA]</scope>
    <source>
        <strain evidence="4 5">DSM 13814</strain>
    </source>
</reference>